<keyword evidence="8" id="KW-1185">Reference proteome</keyword>
<dbReference type="PANTHER" id="PTHR31885">
    <property type="entry name" value="GH04784P"/>
    <property type="match status" value="1"/>
</dbReference>
<evidence type="ECO:0000313" key="7">
    <source>
        <dbReference type="EMBL" id="MFD1322227.1"/>
    </source>
</evidence>
<organism evidence="7 8">
    <name type="scientific">Micromonospora sonneratiae</name>
    <dbReference type="NCBI Taxonomy" id="1184706"/>
    <lineage>
        <taxon>Bacteria</taxon>
        <taxon>Bacillati</taxon>
        <taxon>Actinomycetota</taxon>
        <taxon>Actinomycetes</taxon>
        <taxon>Micromonosporales</taxon>
        <taxon>Micromonosporaceae</taxon>
        <taxon>Micromonospora</taxon>
    </lineage>
</organism>
<comment type="caution">
    <text evidence="7">The sequence shown here is derived from an EMBL/GenBank/DDBJ whole genome shotgun (WGS) entry which is preliminary data.</text>
</comment>
<evidence type="ECO:0000256" key="1">
    <source>
        <dbReference type="ARBA" id="ARBA00004141"/>
    </source>
</evidence>
<feature type="transmembrane region" description="Helical" evidence="6">
    <location>
        <begin position="202"/>
        <end position="221"/>
    </location>
</feature>
<comment type="subcellular location">
    <subcellularLocation>
        <location evidence="1">Membrane</location>
        <topology evidence="1">Multi-pass membrane protein</topology>
    </subcellularLocation>
</comment>
<dbReference type="Proteomes" id="UP001597260">
    <property type="component" value="Unassembled WGS sequence"/>
</dbReference>
<protein>
    <submittedName>
        <fullName evidence="7">Lysoplasmalogenase</fullName>
    </submittedName>
</protein>
<accession>A0ABW3YCQ9</accession>
<evidence type="ECO:0000256" key="2">
    <source>
        <dbReference type="ARBA" id="ARBA00007375"/>
    </source>
</evidence>
<dbReference type="RefSeq" id="WP_377570902.1">
    <property type="nucleotide sequence ID" value="NZ_JBHTMP010000018.1"/>
</dbReference>
<reference evidence="8" key="1">
    <citation type="journal article" date="2019" name="Int. J. Syst. Evol. Microbiol.">
        <title>The Global Catalogue of Microorganisms (GCM) 10K type strain sequencing project: providing services to taxonomists for standard genome sequencing and annotation.</title>
        <authorList>
            <consortium name="The Broad Institute Genomics Platform"/>
            <consortium name="The Broad Institute Genome Sequencing Center for Infectious Disease"/>
            <person name="Wu L."/>
            <person name="Ma J."/>
        </authorList>
    </citation>
    <scope>NUCLEOTIDE SEQUENCE [LARGE SCALE GENOMIC DNA]</scope>
    <source>
        <strain evidence="8">JCM 31037</strain>
    </source>
</reference>
<sequence length="241" mass="24834">MPRSRAVLIAYAVLAVANVIIVGFQHQALEWATKPLLMPLLGVYVWLVTREHGGRTGRLVLAALALSTAGDVTLLSPGTGWFLIGMSFFLGAQLCYIAAFLRAPAGAGTGSAGAALRRPPLVAVPIAYAVLTATALAWLWPGLTELGVALPVAVYATALVTMAASASGLGWWAGVGGVFFVVSDLMIAIGVADVATLPGPPIWVMLTYLIGQTLIVTGWLARSTPNAPVPTVVAGTPAISH</sequence>
<dbReference type="PANTHER" id="PTHR31885:SF6">
    <property type="entry name" value="GH04784P"/>
    <property type="match status" value="1"/>
</dbReference>
<evidence type="ECO:0000256" key="5">
    <source>
        <dbReference type="ARBA" id="ARBA00023136"/>
    </source>
</evidence>
<dbReference type="InterPro" id="IPR012506">
    <property type="entry name" value="TMEM86B-like"/>
</dbReference>
<feature type="transmembrane region" description="Helical" evidence="6">
    <location>
        <begin position="146"/>
        <end position="164"/>
    </location>
</feature>
<gene>
    <name evidence="7" type="ORF">ACFQ4H_14110</name>
</gene>
<evidence type="ECO:0000256" key="3">
    <source>
        <dbReference type="ARBA" id="ARBA00022692"/>
    </source>
</evidence>
<proteinExistence type="inferred from homology"/>
<evidence type="ECO:0000256" key="4">
    <source>
        <dbReference type="ARBA" id="ARBA00022989"/>
    </source>
</evidence>
<comment type="similarity">
    <text evidence="2">Belongs to the TMEM86 family.</text>
</comment>
<dbReference type="EMBL" id="JBHTMP010000018">
    <property type="protein sequence ID" value="MFD1322227.1"/>
    <property type="molecule type" value="Genomic_DNA"/>
</dbReference>
<keyword evidence="3 6" id="KW-0812">Transmembrane</keyword>
<feature type="transmembrane region" description="Helical" evidence="6">
    <location>
        <begin position="7"/>
        <end position="25"/>
    </location>
</feature>
<feature type="transmembrane region" description="Helical" evidence="6">
    <location>
        <begin position="81"/>
        <end position="101"/>
    </location>
</feature>
<feature type="transmembrane region" description="Helical" evidence="6">
    <location>
        <begin position="171"/>
        <end position="190"/>
    </location>
</feature>
<name>A0ABW3YCQ9_9ACTN</name>
<evidence type="ECO:0000256" key="6">
    <source>
        <dbReference type="SAM" id="Phobius"/>
    </source>
</evidence>
<keyword evidence="5 6" id="KW-0472">Membrane</keyword>
<feature type="transmembrane region" description="Helical" evidence="6">
    <location>
        <begin position="121"/>
        <end position="140"/>
    </location>
</feature>
<evidence type="ECO:0000313" key="8">
    <source>
        <dbReference type="Proteomes" id="UP001597260"/>
    </source>
</evidence>
<dbReference type="Pfam" id="PF07947">
    <property type="entry name" value="YhhN"/>
    <property type="match status" value="1"/>
</dbReference>
<keyword evidence="4 6" id="KW-1133">Transmembrane helix</keyword>